<accession>A0ACC7NJN7</accession>
<proteinExistence type="predicted"/>
<comment type="caution">
    <text evidence="1">The sequence shown here is derived from an EMBL/GenBank/DDBJ whole genome shotgun (WGS) entry which is preliminary data.</text>
</comment>
<organism evidence="1 2">
    <name type="scientific">Paraburkholderia rhynchosiae</name>
    <dbReference type="NCBI Taxonomy" id="487049"/>
    <lineage>
        <taxon>Bacteria</taxon>
        <taxon>Pseudomonadati</taxon>
        <taxon>Pseudomonadota</taxon>
        <taxon>Betaproteobacteria</taxon>
        <taxon>Burkholderiales</taxon>
        <taxon>Burkholderiaceae</taxon>
        <taxon>Paraburkholderia</taxon>
    </lineage>
</organism>
<protein>
    <submittedName>
        <fullName evidence="1">Porin</fullName>
    </submittedName>
</protein>
<sequence length="122" mass="12479">MKTAVCTAAVLYACTVSIAQAQSSVTLYGIIDNGIAYTNSVASSITAKGAQRWSAATGFGSGDRWGFYGTEDLGGGMAAVFRLESGFSGINGTSSQGGRLFGRQAYVGVSNKTYGTHDGSPI</sequence>
<name>A0ACC7NJN7_9BURK</name>
<keyword evidence="2" id="KW-1185">Reference proteome</keyword>
<gene>
    <name evidence="1" type="ORF">PQR01_30190</name>
</gene>
<dbReference type="Proteomes" id="UP001629235">
    <property type="component" value="Unassembled WGS sequence"/>
</dbReference>
<reference evidence="1 2" key="1">
    <citation type="journal article" date="2024" name="Chem. Sci.">
        <title>Discovery of megapolipeptins by genome mining of a Burkholderiales bacteria collection.</title>
        <authorList>
            <person name="Paulo B.S."/>
            <person name="Recchia M.J.J."/>
            <person name="Lee S."/>
            <person name="Fergusson C.H."/>
            <person name="Romanowski S.B."/>
            <person name="Hernandez A."/>
            <person name="Krull N."/>
            <person name="Liu D.Y."/>
            <person name="Cavanagh H."/>
            <person name="Bos A."/>
            <person name="Gray C.A."/>
            <person name="Murphy B.T."/>
            <person name="Linington R.G."/>
            <person name="Eustaquio A.S."/>
        </authorList>
    </citation>
    <scope>NUCLEOTIDE SEQUENCE [LARGE SCALE GENOMIC DNA]</scope>
    <source>
        <strain evidence="1 2">RL18-126-BIB-B</strain>
    </source>
</reference>
<dbReference type="EMBL" id="JAQQDW010000085">
    <property type="protein sequence ID" value="MFM0107617.1"/>
    <property type="molecule type" value="Genomic_DNA"/>
</dbReference>
<evidence type="ECO:0000313" key="2">
    <source>
        <dbReference type="Proteomes" id="UP001629235"/>
    </source>
</evidence>
<evidence type="ECO:0000313" key="1">
    <source>
        <dbReference type="EMBL" id="MFM0107617.1"/>
    </source>
</evidence>